<sequence length="234" mass="25073">MRRGYLAYDETRDDYRPGVLVVPDWDGIGPYEEWRAKLLAQLGYVAFVADTYGSDIPQGPSMPLSQREQLFSYLVSNRADYRARMSAGLTQLRQARYVNGSQLGAIGYCLGGAGVIELARGWPNGTDGLLGVAAFHGVPYTSNGTKATAGNPIRIVEFLGANDVGFTPTDLEAFAAEMNAANVTWEVDLFGQAAHAFTAPNLAVSGGTINGLTVGVWNGEANMAQWSKQGALKD</sequence>
<evidence type="ECO:0000313" key="3">
    <source>
        <dbReference type="Proteomes" id="UP001489004"/>
    </source>
</evidence>
<reference evidence="2 3" key="1">
    <citation type="journal article" date="2024" name="Nat. Commun.">
        <title>Phylogenomics reveals the evolutionary origins of lichenization in chlorophyte algae.</title>
        <authorList>
            <person name="Puginier C."/>
            <person name="Libourel C."/>
            <person name="Otte J."/>
            <person name="Skaloud P."/>
            <person name="Haon M."/>
            <person name="Grisel S."/>
            <person name="Petersen M."/>
            <person name="Berrin J.G."/>
            <person name="Delaux P.M."/>
            <person name="Dal Grande F."/>
            <person name="Keller J."/>
        </authorList>
    </citation>
    <scope>NUCLEOTIDE SEQUENCE [LARGE SCALE GENOMIC DNA]</scope>
    <source>
        <strain evidence="2 3">SAG 2043</strain>
    </source>
</reference>
<proteinExistence type="predicted"/>
<accession>A0AAW1Q8A4</accession>
<dbReference type="PANTHER" id="PTHR22946:SF0">
    <property type="entry name" value="DIENELACTONE HYDROLASE DOMAIN-CONTAINING PROTEIN"/>
    <property type="match status" value="1"/>
</dbReference>
<name>A0AAW1Q8A4_9CHLO</name>
<dbReference type="InterPro" id="IPR002925">
    <property type="entry name" value="Dienelactn_hydro"/>
</dbReference>
<dbReference type="Proteomes" id="UP001489004">
    <property type="component" value="Unassembled WGS sequence"/>
</dbReference>
<feature type="domain" description="Dienelactone hydrolase" evidence="1">
    <location>
        <begin position="5"/>
        <end position="203"/>
    </location>
</feature>
<protein>
    <recommendedName>
        <fullName evidence="1">Dienelactone hydrolase domain-containing protein</fullName>
    </recommendedName>
</protein>
<dbReference type="InterPro" id="IPR029058">
    <property type="entry name" value="AB_hydrolase_fold"/>
</dbReference>
<evidence type="ECO:0000313" key="2">
    <source>
        <dbReference type="EMBL" id="KAK9817201.1"/>
    </source>
</evidence>
<dbReference type="Pfam" id="PF01738">
    <property type="entry name" value="DLH"/>
    <property type="match status" value="1"/>
</dbReference>
<dbReference type="PANTHER" id="PTHR22946">
    <property type="entry name" value="DIENELACTONE HYDROLASE DOMAIN-CONTAINING PROTEIN-RELATED"/>
    <property type="match status" value="1"/>
</dbReference>
<gene>
    <name evidence="2" type="ORF">WJX72_011005</name>
</gene>
<dbReference type="GO" id="GO:0016787">
    <property type="term" value="F:hydrolase activity"/>
    <property type="evidence" value="ECO:0007669"/>
    <property type="project" value="InterPro"/>
</dbReference>
<dbReference type="SUPFAM" id="SSF53474">
    <property type="entry name" value="alpha/beta-Hydrolases"/>
    <property type="match status" value="1"/>
</dbReference>
<dbReference type="AlphaFoldDB" id="A0AAW1Q8A4"/>
<comment type="caution">
    <text evidence="2">The sequence shown here is derived from an EMBL/GenBank/DDBJ whole genome shotgun (WGS) entry which is preliminary data.</text>
</comment>
<dbReference type="EMBL" id="JALJOR010000005">
    <property type="protein sequence ID" value="KAK9817201.1"/>
    <property type="molecule type" value="Genomic_DNA"/>
</dbReference>
<organism evidence="2 3">
    <name type="scientific">[Myrmecia] bisecta</name>
    <dbReference type="NCBI Taxonomy" id="41462"/>
    <lineage>
        <taxon>Eukaryota</taxon>
        <taxon>Viridiplantae</taxon>
        <taxon>Chlorophyta</taxon>
        <taxon>core chlorophytes</taxon>
        <taxon>Trebouxiophyceae</taxon>
        <taxon>Trebouxiales</taxon>
        <taxon>Trebouxiaceae</taxon>
        <taxon>Myrmecia</taxon>
    </lineage>
</organism>
<dbReference type="InterPro" id="IPR050261">
    <property type="entry name" value="FrsA_esterase"/>
</dbReference>
<keyword evidence="3" id="KW-1185">Reference proteome</keyword>
<dbReference type="Gene3D" id="3.40.50.1820">
    <property type="entry name" value="alpha/beta hydrolase"/>
    <property type="match status" value="1"/>
</dbReference>
<evidence type="ECO:0000259" key="1">
    <source>
        <dbReference type="Pfam" id="PF01738"/>
    </source>
</evidence>